<evidence type="ECO:0000256" key="3">
    <source>
        <dbReference type="ARBA" id="ARBA00022679"/>
    </source>
</evidence>
<dbReference type="InterPro" id="IPR036526">
    <property type="entry name" value="C-N_Hydrolase_sf"/>
</dbReference>
<gene>
    <name evidence="9" type="primary">lnt</name>
    <name evidence="9" type="ORF">ACFQZ8_30935</name>
</gene>
<name>A0ABW3ABJ0_9ACTN</name>
<evidence type="ECO:0000256" key="2">
    <source>
        <dbReference type="ARBA" id="ARBA00022475"/>
    </source>
</evidence>
<evidence type="ECO:0000313" key="10">
    <source>
        <dbReference type="Proteomes" id="UP001597053"/>
    </source>
</evidence>
<dbReference type="InterPro" id="IPR003010">
    <property type="entry name" value="C-N_Hydrolase"/>
</dbReference>
<dbReference type="SUPFAM" id="SSF56317">
    <property type="entry name" value="Carbon-nitrogen hydrolase"/>
    <property type="match status" value="1"/>
</dbReference>
<organism evidence="9 10">
    <name type="scientific">Micromonospora azadirachtae</name>
    <dbReference type="NCBI Taxonomy" id="1970735"/>
    <lineage>
        <taxon>Bacteria</taxon>
        <taxon>Bacillati</taxon>
        <taxon>Actinomycetota</taxon>
        <taxon>Actinomycetes</taxon>
        <taxon>Micromonosporales</taxon>
        <taxon>Micromonosporaceae</taxon>
        <taxon>Micromonospora</taxon>
    </lineage>
</organism>
<evidence type="ECO:0000256" key="7">
    <source>
        <dbReference type="ARBA" id="ARBA00023315"/>
    </source>
</evidence>
<comment type="caution">
    <text evidence="9">The sequence shown here is derived from an EMBL/GenBank/DDBJ whole genome shotgun (WGS) entry which is preliminary data.</text>
</comment>
<comment type="subcellular location">
    <subcellularLocation>
        <location evidence="1">Cell membrane</location>
        <topology evidence="1">Multi-pass membrane protein</topology>
    </subcellularLocation>
</comment>
<evidence type="ECO:0000256" key="4">
    <source>
        <dbReference type="ARBA" id="ARBA00022692"/>
    </source>
</evidence>
<keyword evidence="6" id="KW-0472">Membrane</keyword>
<keyword evidence="5" id="KW-1133">Transmembrane helix</keyword>
<dbReference type="PROSITE" id="PS50263">
    <property type="entry name" value="CN_HYDROLASE"/>
    <property type="match status" value="1"/>
</dbReference>
<dbReference type="InterPro" id="IPR004563">
    <property type="entry name" value="Apolipo_AcylTrfase"/>
</dbReference>
<feature type="non-terminal residue" evidence="9">
    <location>
        <position position="1"/>
    </location>
</feature>
<protein>
    <submittedName>
        <fullName evidence="9">Apolipoprotein N-acyltransferase</fullName>
        <ecNumber evidence="9">2.3.1.269</ecNumber>
    </submittedName>
</protein>
<evidence type="ECO:0000313" key="9">
    <source>
        <dbReference type="EMBL" id="MFD0788351.1"/>
    </source>
</evidence>
<feature type="non-terminal residue" evidence="9">
    <location>
        <position position="197"/>
    </location>
</feature>
<keyword evidence="10" id="KW-1185">Reference proteome</keyword>
<dbReference type="Pfam" id="PF00795">
    <property type="entry name" value="CN_hydrolase"/>
    <property type="match status" value="1"/>
</dbReference>
<keyword evidence="4" id="KW-0812">Transmembrane</keyword>
<dbReference type="GO" id="GO:0016746">
    <property type="term" value="F:acyltransferase activity"/>
    <property type="evidence" value="ECO:0007669"/>
    <property type="project" value="UniProtKB-KW"/>
</dbReference>
<evidence type="ECO:0000256" key="6">
    <source>
        <dbReference type="ARBA" id="ARBA00023136"/>
    </source>
</evidence>
<dbReference type="NCBIfam" id="TIGR00546">
    <property type="entry name" value="lnt"/>
    <property type="match status" value="1"/>
</dbReference>
<dbReference type="EC" id="2.3.1.269" evidence="9"/>
<reference evidence="10" key="1">
    <citation type="journal article" date="2019" name="Int. J. Syst. Evol. Microbiol.">
        <title>The Global Catalogue of Microorganisms (GCM) 10K type strain sequencing project: providing services to taxonomists for standard genome sequencing and annotation.</title>
        <authorList>
            <consortium name="The Broad Institute Genomics Platform"/>
            <consortium name="The Broad Institute Genome Sequencing Center for Infectious Disease"/>
            <person name="Wu L."/>
            <person name="Ma J."/>
        </authorList>
    </citation>
    <scope>NUCLEOTIDE SEQUENCE [LARGE SCALE GENOMIC DNA]</scope>
    <source>
        <strain evidence="10">JCM 32148</strain>
    </source>
</reference>
<evidence type="ECO:0000259" key="8">
    <source>
        <dbReference type="PROSITE" id="PS50263"/>
    </source>
</evidence>
<proteinExistence type="predicted"/>
<dbReference type="PANTHER" id="PTHR38686:SF1">
    <property type="entry name" value="APOLIPOPROTEIN N-ACYLTRANSFERASE"/>
    <property type="match status" value="1"/>
</dbReference>
<sequence>GARISQAADTIGAPILVGAVLLGPDAGQVRNAGILWRPGSGPDLEQLYVKRHPVPFAEYVPLRNIARMVSKEVDRVRSDFVAGSTPGVVRAGAVPLGDVICFEVAYDEVVRDTVTGGAQLLVVQTNNATFDAAEARQQLAMVRLRAVEHGRPALMASTVGVSGFVAPDGRVSDATGFNTREVVVRQLVLADGRTPAT</sequence>
<dbReference type="EMBL" id="JBHTHM010002706">
    <property type="protein sequence ID" value="MFD0788351.1"/>
    <property type="molecule type" value="Genomic_DNA"/>
</dbReference>
<dbReference type="CDD" id="cd07571">
    <property type="entry name" value="ALP_N-acyl_transferase"/>
    <property type="match status" value="1"/>
</dbReference>
<dbReference type="Gene3D" id="3.60.110.10">
    <property type="entry name" value="Carbon-nitrogen hydrolase"/>
    <property type="match status" value="1"/>
</dbReference>
<feature type="domain" description="CN hydrolase" evidence="8">
    <location>
        <begin position="1"/>
        <end position="189"/>
    </location>
</feature>
<dbReference type="PANTHER" id="PTHR38686">
    <property type="entry name" value="APOLIPOPROTEIN N-ACYLTRANSFERASE"/>
    <property type="match status" value="1"/>
</dbReference>
<keyword evidence="3 9" id="KW-0808">Transferase</keyword>
<accession>A0ABW3ABJ0</accession>
<keyword evidence="7 9" id="KW-0012">Acyltransferase</keyword>
<dbReference type="Proteomes" id="UP001597053">
    <property type="component" value="Unassembled WGS sequence"/>
</dbReference>
<keyword evidence="2" id="KW-1003">Cell membrane</keyword>
<evidence type="ECO:0000256" key="1">
    <source>
        <dbReference type="ARBA" id="ARBA00004651"/>
    </source>
</evidence>
<evidence type="ECO:0000256" key="5">
    <source>
        <dbReference type="ARBA" id="ARBA00022989"/>
    </source>
</evidence>